<proteinExistence type="predicted"/>
<dbReference type="AlphaFoldDB" id="A0A1S1QCA6"/>
<protein>
    <submittedName>
        <fullName evidence="1">Uncharacterized protein</fullName>
    </submittedName>
</protein>
<dbReference type="RefSeq" id="WP_071088295.1">
    <property type="nucleotide sequence ID" value="NZ_MBLM01000143.1"/>
</dbReference>
<evidence type="ECO:0000313" key="1">
    <source>
        <dbReference type="EMBL" id="OHV31620.1"/>
    </source>
</evidence>
<evidence type="ECO:0000313" key="2">
    <source>
        <dbReference type="Proteomes" id="UP000179627"/>
    </source>
</evidence>
<comment type="caution">
    <text evidence="1">The sequence shown here is derived from an EMBL/GenBank/DDBJ whole genome shotgun (WGS) entry which is preliminary data.</text>
</comment>
<reference evidence="2" key="1">
    <citation type="submission" date="2016-07" db="EMBL/GenBank/DDBJ databases">
        <title>Sequence Frankia sp. strain CcI1.17.</title>
        <authorList>
            <person name="Ghodhbane-Gtari F."/>
            <person name="Swanson E."/>
            <person name="Gueddou A."/>
            <person name="Morris K."/>
            <person name="Hezbri K."/>
            <person name="Ktari A."/>
            <person name="Nouioui I."/>
            <person name="Abebe-Akele F."/>
            <person name="Simpson S."/>
            <person name="Thomas K."/>
            <person name="Gtari M."/>
            <person name="Tisa L.S."/>
            <person name="Hurst S."/>
        </authorList>
    </citation>
    <scope>NUCLEOTIDE SEQUENCE [LARGE SCALE GENOMIC DNA]</scope>
    <source>
        <strain evidence="2">Cc1.17</strain>
    </source>
</reference>
<keyword evidence="2" id="KW-1185">Reference proteome</keyword>
<dbReference type="EMBL" id="MBLM01000143">
    <property type="protein sequence ID" value="OHV31620.1"/>
    <property type="molecule type" value="Genomic_DNA"/>
</dbReference>
<dbReference type="Proteomes" id="UP000179627">
    <property type="component" value="Unassembled WGS sequence"/>
</dbReference>
<accession>A0A1S1QCA6</accession>
<sequence length="144" mass="14814">MTSFSDGRVRAGLNADGTFTLTVDPTATRDAILAGLLTIPAGTTYTGTPTSRGVPAVLLLTPPDVGGIPAAGGWIPRVPPAHDAVPVTTHDAVGAAITTLLAAVVLDLPGLAGRPESWALHDALGRLLRGHWDDPGPWRSPHPR</sequence>
<gene>
    <name evidence="1" type="ORF">CC117_25740</name>
</gene>
<dbReference type="OrthoDB" id="3214473at2"/>
<organism evidence="1 2">
    <name type="scientific">Parafrankia colletiae</name>
    <dbReference type="NCBI Taxonomy" id="573497"/>
    <lineage>
        <taxon>Bacteria</taxon>
        <taxon>Bacillati</taxon>
        <taxon>Actinomycetota</taxon>
        <taxon>Actinomycetes</taxon>
        <taxon>Frankiales</taxon>
        <taxon>Frankiaceae</taxon>
        <taxon>Parafrankia</taxon>
    </lineage>
</organism>
<name>A0A1S1QCA6_9ACTN</name>